<accession>A0ABU3L8P2</accession>
<evidence type="ECO:0000256" key="2">
    <source>
        <dbReference type="SAM" id="Coils"/>
    </source>
</evidence>
<dbReference type="Gene3D" id="2.40.30.170">
    <property type="match status" value="1"/>
</dbReference>
<evidence type="ECO:0000259" key="5">
    <source>
        <dbReference type="Pfam" id="PF25973"/>
    </source>
</evidence>
<dbReference type="SUPFAM" id="SSF111369">
    <property type="entry name" value="HlyD-like secretion proteins"/>
    <property type="match status" value="1"/>
</dbReference>
<evidence type="ECO:0000259" key="4">
    <source>
        <dbReference type="Pfam" id="PF25954"/>
    </source>
</evidence>
<proteinExistence type="inferred from homology"/>
<name>A0ABU3L8P2_9FLAO</name>
<evidence type="ECO:0000256" key="1">
    <source>
        <dbReference type="ARBA" id="ARBA00009477"/>
    </source>
</evidence>
<reference evidence="6 7" key="1">
    <citation type="submission" date="2023-09" db="EMBL/GenBank/DDBJ databases">
        <title>Novel taxa isolated from Blanes Bay.</title>
        <authorList>
            <person name="Rey-Velasco X."/>
            <person name="Lucena T."/>
        </authorList>
    </citation>
    <scope>NUCLEOTIDE SEQUENCE [LARGE SCALE GENOMIC DNA]</scope>
    <source>
        <strain evidence="6 7">S334</strain>
    </source>
</reference>
<protein>
    <submittedName>
        <fullName evidence="6">Efflux RND transporter periplasmic adaptor subunit</fullName>
    </submittedName>
</protein>
<feature type="domain" description="CusB-like beta-barrel" evidence="4">
    <location>
        <begin position="213"/>
        <end position="280"/>
    </location>
</feature>
<dbReference type="Pfam" id="PF25954">
    <property type="entry name" value="Beta-barrel_RND_2"/>
    <property type="match status" value="1"/>
</dbReference>
<keyword evidence="3" id="KW-0732">Signal</keyword>
<dbReference type="InterPro" id="IPR006143">
    <property type="entry name" value="RND_pump_MFP"/>
</dbReference>
<dbReference type="EMBL" id="JAVTTP010000001">
    <property type="protein sequence ID" value="MDT7830055.1"/>
    <property type="molecule type" value="Genomic_DNA"/>
</dbReference>
<dbReference type="PANTHER" id="PTHR30469:SF15">
    <property type="entry name" value="HLYD FAMILY OF SECRETION PROTEINS"/>
    <property type="match status" value="1"/>
</dbReference>
<dbReference type="PANTHER" id="PTHR30469">
    <property type="entry name" value="MULTIDRUG RESISTANCE PROTEIN MDTA"/>
    <property type="match status" value="1"/>
</dbReference>
<comment type="caution">
    <text evidence="6">The sequence shown here is derived from an EMBL/GenBank/DDBJ whole genome shotgun (WGS) entry which is preliminary data.</text>
</comment>
<dbReference type="InterPro" id="IPR058647">
    <property type="entry name" value="BSH_CzcB-like"/>
</dbReference>
<keyword evidence="7" id="KW-1185">Reference proteome</keyword>
<evidence type="ECO:0000313" key="7">
    <source>
        <dbReference type="Proteomes" id="UP001250656"/>
    </source>
</evidence>
<dbReference type="PROSITE" id="PS51257">
    <property type="entry name" value="PROKAR_LIPOPROTEIN"/>
    <property type="match status" value="1"/>
</dbReference>
<sequence>MKSKMYIPVAVFTITMLLASCGSEDKTAVADNSPAVAVQVNAVSEANSNPFLTASGKIEAVKSADISTRMMGYVDKIYVQVGEKVKNGQLLLSINNADVSAKLAQVNAGITEAQAAFYNAKKDYNRFTALYQENSASQKELDDMTANYNMAKARLESAKQMRNEVNAQLSYANIRAPFTGVVTNKFINAGDMANPGMPLLEVEAPGKYHVMSMVPESGISDIKTNSEVDVLLKSLGRTIKGKVTEISTSAKNTGGQYLVKVVLEDSDASILSGMYATVQFPVERRVATNAIMIPSEVIVEKGQLTGVYTVSQSNTALLRWLRLGRTFGDKVEVLSGLSAEERYIVSAEGKLFNGAKVFVE</sequence>
<evidence type="ECO:0000256" key="3">
    <source>
        <dbReference type="SAM" id="SignalP"/>
    </source>
</evidence>
<organism evidence="6 7">
    <name type="scientific">Pricia mediterranea</name>
    <dbReference type="NCBI Taxonomy" id="3076079"/>
    <lineage>
        <taxon>Bacteria</taxon>
        <taxon>Pseudomonadati</taxon>
        <taxon>Bacteroidota</taxon>
        <taxon>Flavobacteriia</taxon>
        <taxon>Flavobacteriales</taxon>
        <taxon>Flavobacteriaceae</taxon>
        <taxon>Pricia</taxon>
    </lineage>
</organism>
<dbReference type="RefSeq" id="WP_314016310.1">
    <property type="nucleotide sequence ID" value="NZ_JAVTTP010000001.1"/>
</dbReference>
<feature type="chain" id="PRO_5045607596" evidence="3">
    <location>
        <begin position="20"/>
        <end position="360"/>
    </location>
</feature>
<gene>
    <name evidence="6" type="ORF">RQM65_15410</name>
</gene>
<dbReference type="Proteomes" id="UP001250656">
    <property type="component" value="Unassembled WGS sequence"/>
</dbReference>
<evidence type="ECO:0000313" key="6">
    <source>
        <dbReference type="EMBL" id="MDT7830055.1"/>
    </source>
</evidence>
<dbReference type="NCBIfam" id="TIGR01730">
    <property type="entry name" value="RND_mfp"/>
    <property type="match status" value="1"/>
</dbReference>
<feature type="coiled-coil region" evidence="2">
    <location>
        <begin position="141"/>
        <end position="168"/>
    </location>
</feature>
<dbReference type="Gene3D" id="2.40.50.100">
    <property type="match status" value="1"/>
</dbReference>
<dbReference type="InterPro" id="IPR058792">
    <property type="entry name" value="Beta-barrel_RND_2"/>
</dbReference>
<dbReference type="Gene3D" id="2.40.420.20">
    <property type="match status" value="1"/>
</dbReference>
<feature type="domain" description="CzcB-like barrel-sandwich hybrid" evidence="5">
    <location>
        <begin position="63"/>
        <end position="192"/>
    </location>
</feature>
<dbReference type="Gene3D" id="1.10.287.470">
    <property type="entry name" value="Helix hairpin bin"/>
    <property type="match status" value="1"/>
</dbReference>
<feature type="signal peptide" evidence="3">
    <location>
        <begin position="1"/>
        <end position="19"/>
    </location>
</feature>
<dbReference type="Pfam" id="PF25973">
    <property type="entry name" value="BSH_CzcB"/>
    <property type="match status" value="1"/>
</dbReference>
<comment type="similarity">
    <text evidence="1">Belongs to the membrane fusion protein (MFP) (TC 8.A.1) family.</text>
</comment>
<keyword evidence="2" id="KW-0175">Coiled coil</keyword>